<organism evidence="1 2">
    <name type="scientific">Aspergillus luchuensis (strain CBS 106.47)</name>
    <dbReference type="NCBI Taxonomy" id="1137211"/>
    <lineage>
        <taxon>Eukaryota</taxon>
        <taxon>Fungi</taxon>
        <taxon>Dikarya</taxon>
        <taxon>Ascomycota</taxon>
        <taxon>Pezizomycotina</taxon>
        <taxon>Eurotiomycetes</taxon>
        <taxon>Eurotiomycetidae</taxon>
        <taxon>Eurotiales</taxon>
        <taxon>Aspergillaceae</taxon>
        <taxon>Aspergillus</taxon>
        <taxon>Aspergillus subgen. Circumdati</taxon>
    </lineage>
</organism>
<evidence type="ECO:0000313" key="2">
    <source>
        <dbReference type="Proteomes" id="UP000184063"/>
    </source>
</evidence>
<gene>
    <name evidence="1" type="ORF">ASPFODRAFT_683964</name>
</gene>
<evidence type="ECO:0000313" key="1">
    <source>
        <dbReference type="EMBL" id="OJZ84551.1"/>
    </source>
</evidence>
<dbReference type="EMBL" id="KV878244">
    <property type="protein sequence ID" value="OJZ84551.1"/>
    <property type="molecule type" value="Genomic_DNA"/>
</dbReference>
<name>A0A1M3TCS0_ASPLC</name>
<dbReference type="AlphaFoldDB" id="A0A1M3TCS0"/>
<protein>
    <submittedName>
        <fullName evidence="1">Uncharacterized protein</fullName>
    </submittedName>
</protein>
<dbReference type="Proteomes" id="UP000184063">
    <property type="component" value="Unassembled WGS sequence"/>
</dbReference>
<accession>A0A1M3TCS0</accession>
<dbReference type="VEuPathDB" id="FungiDB:ASPFODRAFT_683964"/>
<sequence>MPERIFRAFFLFFTPLNGETDEVYKFIAQRPFFSTDNTISFPLSACCEGSSFRAPVKNSILRLPIGTPGDTDQLSGGFEIPSISLHTLCSY</sequence>
<proteinExistence type="predicted"/>
<reference evidence="2" key="1">
    <citation type="journal article" date="2017" name="Genome Biol.">
        <title>Comparative genomics reveals high biological diversity and specific adaptations in the industrially and medically important fungal genus Aspergillus.</title>
        <authorList>
            <person name="de Vries R.P."/>
            <person name="Riley R."/>
            <person name="Wiebenga A."/>
            <person name="Aguilar-Osorio G."/>
            <person name="Amillis S."/>
            <person name="Uchima C.A."/>
            <person name="Anderluh G."/>
            <person name="Asadollahi M."/>
            <person name="Askin M."/>
            <person name="Barry K."/>
            <person name="Battaglia E."/>
            <person name="Bayram O."/>
            <person name="Benocci T."/>
            <person name="Braus-Stromeyer S.A."/>
            <person name="Caldana C."/>
            <person name="Canovas D."/>
            <person name="Cerqueira G.C."/>
            <person name="Chen F."/>
            <person name="Chen W."/>
            <person name="Choi C."/>
            <person name="Clum A."/>
            <person name="Dos Santos R.A."/>
            <person name="Damasio A.R."/>
            <person name="Diallinas G."/>
            <person name="Emri T."/>
            <person name="Fekete E."/>
            <person name="Flipphi M."/>
            <person name="Freyberg S."/>
            <person name="Gallo A."/>
            <person name="Gournas C."/>
            <person name="Habgood R."/>
            <person name="Hainaut M."/>
            <person name="Harispe M.L."/>
            <person name="Henrissat B."/>
            <person name="Hilden K.S."/>
            <person name="Hope R."/>
            <person name="Hossain A."/>
            <person name="Karabika E."/>
            <person name="Karaffa L."/>
            <person name="Karanyi Z."/>
            <person name="Krasevec N."/>
            <person name="Kuo A."/>
            <person name="Kusch H."/>
            <person name="LaButti K."/>
            <person name="Lagendijk E.L."/>
            <person name="Lapidus A."/>
            <person name="Levasseur A."/>
            <person name="Lindquist E."/>
            <person name="Lipzen A."/>
            <person name="Logrieco A.F."/>
            <person name="MacCabe A."/>
            <person name="Maekelae M.R."/>
            <person name="Malavazi I."/>
            <person name="Melin P."/>
            <person name="Meyer V."/>
            <person name="Mielnichuk N."/>
            <person name="Miskei M."/>
            <person name="Molnar A.P."/>
            <person name="Mule G."/>
            <person name="Ngan C.Y."/>
            <person name="Orejas M."/>
            <person name="Orosz E."/>
            <person name="Ouedraogo J.P."/>
            <person name="Overkamp K.M."/>
            <person name="Park H.-S."/>
            <person name="Perrone G."/>
            <person name="Piumi F."/>
            <person name="Punt P.J."/>
            <person name="Ram A.F."/>
            <person name="Ramon A."/>
            <person name="Rauscher S."/>
            <person name="Record E."/>
            <person name="Riano-Pachon D.M."/>
            <person name="Robert V."/>
            <person name="Roehrig J."/>
            <person name="Ruller R."/>
            <person name="Salamov A."/>
            <person name="Salih N.S."/>
            <person name="Samson R.A."/>
            <person name="Sandor E."/>
            <person name="Sanguinetti M."/>
            <person name="Schuetze T."/>
            <person name="Sepcic K."/>
            <person name="Shelest E."/>
            <person name="Sherlock G."/>
            <person name="Sophianopoulou V."/>
            <person name="Squina F.M."/>
            <person name="Sun H."/>
            <person name="Susca A."/>
            <person name="Todd R.B."/>
            <person name="Tsang A."/>
            <person name="Unkles S.E."/>
            <person name="van de Wiele N."/>
            <person name="van Rossen-Uffink D."/>
            <person name="Oliveira J.V."/>
            <person name="Vesth T.C."/>
            <person name="Visser J."/>
            <person name="Yu J.-H."/>
            <person name="Zhou M."/>
            <person name="Andersen M.R."/>
            <person name="Archer D.B."/>
            <person name="Baker S.E."/>
            <person name="Benoit I."/>
            <person name="Brakhage A.A."/>
            <person name="Braus G.H."/>
            <person name="Fischer R."/>
            <person name="Frisvad J.C."/>
            <person name="Goldman G.H."/>
            <person name="Houbraken J."/>
            <person name="Oakley B."/>
            <person name="Pocsi I."/>
            <person name="Scazzocchio C."/>
            <person name="Seiboth B."/>
            <person name="vanKuyk P.A."/>
            <person name="Wortman J."/>
            <person name="Dyer P.S."/>
            <person name="Grigoriev I.V."/>
        </authorList>
    </citation>
    <scope>NUCLEOTIDE SEQUENCE [LARGE SCALE GENOMIC DNA]</scope>
    <source>
        <strain evidence="2">CBS 106.47</strain>
    </source>
</reference>